<dbReference type="Gene3D" id="3.40.630.30">
    <property type="match status" value="1"/>
</dbReference>
<dbReference type="GO" id="GO:0016747">
    <property type="term" value="F:acyltransferase activity, transferring groups other than amino-acyl groups"/>
    <property type="evidence" value="ECO:0007669"/>
    <property type="project" value="InterPro"/>
</dbReference>
<dbReference type="RefSeq" id="WP_307636001.1">
    <property type="nucleotide sequence ID" value="NZ_JAUSRR010000002.1"/>
</dbReference>
<dbReference type="Proteomes" id="UP001244295">
    <property type="component" value="Unassembled WGS sequence"/>
</dbReference>
<dbReference type="PANTHER" id="PTHR43792:SF1">
    <property type="entry name" value="N-ACETYLTRANSFERASE DOMAIN-CONTAINING PROTEIN"/>
    <property type="match status" value="1"/>
</dbReference>
<feature type="domain" description="N-acetyltransferase" evidence="1">
    <location>
        <begin position="18"/>
        <end position="177"/>
    </location>
</feature>
<evidence type="ECO:0000259" key="1">
    <source>
        <dbReference type="PROSITE" id="PS51186"/>
    </source>
</evidence>
<evidence type="ECO:0000313" key="3">
    <source>
        <dbReference type="Proteomes" id="UP001244295"/>
    </source>
</evidence>
<gene>
    <name evidence="2" type="ORF">J2W25_001151</name>
</gene>
<name>A0AAW8DRK8_9BURK</name>
<comment type="caution">
    <text evidence="2">The sequence shown here is derived from an EMBL/GenBank/DDBJ whole genome shotgun (WGS) entry which is preliminary data.</text>
</comment>
<dbReference type="InterPro" id="IPR051531">
    <property type="entry name" value="N-acetyltransferase"/>
</dbReference>
<dbReference type="InterPro" id="IPR000182">
    <property type="entry name" value="GNAT_dom"/>
</dbReference>
<dbReference type="InterPro" id="IPR016181">
    <property type="entry name" value="Acyl_CoA_acyltransferase"/>
</dbReference>
<organism evidence="2 3">
    <name type="scientific">Variovorax boronicumulans</name>
    <dbReference type="NCBI Taxonomy" id="436515"/>
    <lineage>
        <taxon>Bacteria</taxon>
        <taxon>Pseudomonadati</taxon>
        <taxon>Pseudomonadota</taxon>
        <taxon>Betaproteobacteria</taxon>
        <taxon>Burkholderiales</taxon>
        <taxon>Comamonadaceae</taxon>
        <taxon>Variovorax</taxon>
    </lineage>
</organism>
<protein>
    <submittedName>
        <fullName evidence="2">RimJ/RimL family protein N-acetyltransferase</fullName>
    </submittedName>
</protein>
<proteinExistence type="predicted"/>
<dbReference type="SUPFAM" id="SSF55729">
    <property type="entry name" value="Acyl-CoA N-acyltransferases (Nat)"/>
    <property type="match status" value="1"/>
</dbReference>
<accession>A0AAW8DRK8</accession>
<dbReference type="Pfam" id="PF13302">
    <property type="entry name" value="Acetyltransf_3"/>
    <property type="match status" value="1"/>
</dbReference>
<evidence type="ECO:0000313" key="2">
    <source>
        <dbReference type="EMBL" id="MDP9922136.1"/>
    </source>
</evidence>
<dbReference type="EMBL" id="JAUSRR010000002">
    <property type="protein sequence ID" value="MDP9922136.1"/>
    <property type="molecule type" value="Genomic_DNA"/>
</dbReference>
<dbReference type="PANTHER" id="PTHR43792">
    <property type="entry name" value="GNAT FAMILY, PUTATIVE (AFU_ORTHOLOGUE AFUA_3G00765)-RELATED-RELATED"/>
    <property type="match status" value="1"/>
</dbReference>
<dbReference type="AlphaFoldDB" id="A0AAW8DRK8"/>
<reference evidence="2" key="1">
    <citation type="submission" date="2023-07" db="EMBL/GenBank/DDBJ databases">
        <title>Sorghum-associated microbial communities from plants grown in Nebraska, USA.</title>
        <authorList>
            <person name="Schachtman D."/>
        </authorList>
    </citation>
    <scope>NUCLEOTIDE SEQUENCE</scope>
    <source>
        <strain evidence="2">DS2795</strain>
    </source>
</reference>
<dbReference type="PROSITE" id="PS51186">
    <property type="entry name" value="GNAT"/>
    <property type="match status" value="1"/>
</dbReference>
<sequence>MTEESTHPPLIEFDTPRLRVRQWRESDLAPFFALACDPQVMEFLLPLPTRAESDAAANRARALIAQKGWGFWAVERKDTGEFIGFTGLNVPMAALPFSPCVEIGWRLSRASWGQGFATEAARGALQVGFERLGLEEIVAFTANGNLRSAAVMARIGMHEDVAGAFEHPAVPEGDALRGHRLFRIDRATWQAAQRASE</sequence>